<name>A0A7D6CTT9_9EURY</name>
<keyword evidence="4" id="KW-0804">Transcription</keyword>
<dbReference type="PANTHER" id="PTHR30055:SF226">
    <property type="entry name" value="HTH-TYPE TRANSCRIPTIONAL REGULATOR PKSA"/>
    <property type="match status" value="1"/>
</dbReference>
<dbReference type="InterPro" id="IPR050109">
    <property type="entry name" value="HTH-type_TetR-like_transc_reg"/>
</dbReference>
<dbReference type="GO" id="GO:0003700">
    <property type="term" value="F:DNA-binding transcription factor activity"/>
    <property type="evidence" value="ECO:0007669"/>
    <property type="project" value="TreeGrafter"/>
</dbReference>
<dbReference type="InterPro" id="IPR001647">
    <property type="entry name" value="HTH_TetR"/>
</dbReference>
<dbReference type="SUPFAM" id="SSF46689">
    <property type="entry name" value="Homeodomain-like"/>
    <property type="match status" value="1"/>
</dbReference>
<dbReference type="Proteomes" id="UP000510869">
    <property type="component" value="Chromosome"/>
</dbReference>
<dbReference type="Pfam" id="PF13977">
    <property type="entry name" value="TetR_C_6"/>
    <property type="match status" value="1"/>
</dbReference>
<evidence type="ECO:0000256" key="1">
    <source>
        <dbReference type="ARBA" id="ARBA00022491"/>
    </source>
</evidence>
<dbReference type="EMBL" id="CP059154">
    <property type="protein sequence ID" value="QLK27850.1"/>
    <property type="molecule type" value="Genomic_DNA"/>
</dbReference>
<evidence type="ECO:0000313" key="9">
    <source>
        <dbReference type="Proteomes" id="UP000510869"/>
    </source>
</evidence>
<feature type="domain" description="HTH tetR-type" evidence="7">
    <location>
        <begin position="1"/>
        <end position="54"/>
    </location>
</feature>
<dbReference type="InterPro" id="IPR039538">
    <property type="entry name" value="BetI_C"/>
</dbReference>
<dbReference type="SUPFAM" id="SSF48498">
    <property type="entry name" value="Tetracyclin repressor-like, C-terminal domain"/>
    <property type="match status" value="1"/>
</dbReference>
<dbReference type="PANTHER" id="PTHR30055">
    <property type="entry name" value="HTH-TYPE TRANSCRIPTIONAL REGULATOR RUTR"/>
    <property type="match status" value="1"/>
</dbReference>
<gene>
    <name evidence="8" type="ORF">HYG81_09870</name>
</gene>
<evidence type="ECO:0000259" key="7">
    <source>
        <dbReference type="PROSITE" id="PS50977"/>
    </source>
</evidence>
<dbReference type="Gene3D" id="1.10.357.10">
    <property type="entry name" value="Tetracycline Repressor, domain 2"/>
    <property type="match status" value="1"/>
</dbReference>
<dbReference type="InterPro" id="IPR009057">
    <property type="entry name" value="Homeodomain-like_sf"/>
</dbReference>
<evidence type="ECO:0000256" key="3">
    <source>
        <dbReference type="ARBA" id="ARBA00023125"/>
    </source>
</evidence>
<keyword evidence="2" id="KW-0805">Transcription regulation</keyword>
<sequence>MEATYVALCKHGYASLRMQDIAAESSKSKGTLHYHYDSKQELLSAFLEYLYDSFAARIDALEADGPDERLRALIETVLSPRDGETEQEFRTALLEIKAQGPYDDEFRVQLEAFDHLLHERLESTLLDGQERGVFRDDFDAESIADFLVTVLNGAQTRHVAVGHPPEQTRAQLLDYVDRHLVATTDADAANGTNDANAAEERSP</sequence>
<evidence type="ECO:0000256" key="2">
    <source>
        <dbReference type="ARBA" id="ARBA00023015"/>
    </source>
</evidence>
<dbReference type="KEGG" id="nay:HYG81_09870"/>
<evidence type="ECO:0000313" key="8">
    <source>
        <dbReference type="EMBL" id="QLK27850.1"/>
    </source>
</evidence>
<dbReference type="Pfam" id="PF00440">
    <property type="entry name" value="TetR_N"/>
    <property type="match status" value="1"/>
</dbReference>
<evidence type="ECO:0000256" key="6">
    <source>
        <dbReference type="SAM" id="MobiDB-lite"/>
    </source>
</evidence>
<feature type="DNA-binding region" description="H-T-H motif" evidence="5">
    <location>
        <begin position="17"/>
        <end position="36"/>
    </location>
</feature>
<reference evidence="8 9" key="1">
    <citation type="submission" date="2020-07" db="EMBL/GenBank/DDBJ databases">
        <title>Natrinema (YPL30) sp. nov. and Haloterrigena xxxxxx (YPL8) sp. nov., isolated from a salt mine.</title>
        <authorList>
            <person name="Cui H."/>
        </authorList>
    </citation>
    <scope>NUCLEOTIDE SEQUENCE [LARGE SCALE GENOMIC DNA]</scope>
    <source>
        <strain evidence="8 9">YPL13</strain>
    </source>
</reference>
<protein>
    <submittedName>
        <fullName evidence="8">TetR/AcrR family transcriptional regulator</fullName>
    </submittedName>
</protein>
<feature type="compositionally biased region" description="Low complexity" evidence="6">
    <location>
        <begin position="184"/>
        <end position="196"/>
    </location>
</feature>
<dbReference type="GO" id="GO:0000976">
    <property type="term" value="F:transcription cis-regulatory region binding"/>
    <property type="evidence" value="ECO:0007669"/>
    <property type="project" value="TreeGrafter"/>
</dbReference>
<evidence type="ECO:0000256" key="5">
    <source>
        <dbReference type="PROSITE-ProRule" id="PRU00335"/>
    </source>
</evidence>
<dbReference type="AlphaFoldDB" id="A0A7D6CTT9"/>
<keyword evidence="3 5" id="KW-0238">DNA-binding</keyword>
<organism evidence="8 9">
    <name type="scientific">Natrinema zhouii</name>
    <dbReference type="NCBI Taxonomy" id="1710539"/>
    <lineage>
        <taxon>Archaea</taxon>
        <taxon>Methanobacteriati</taxon>
        <taxon>Methanobacteriota</taxon>
        <taxon>Stenosarchaea group</taxon>
        <taxon>Halobacteria</taxon>
        <taxon>Halobacteriales</taxon>
        <taxon>Natrialbaceae</taxon>
        <taxon>Natrinema</taxon>
    </lineage>
</organism>
<dbReference type="PROSITE" id="PS50977">
    <property type="entry name" value="HTH_TETR_2"/>
    <property type="match status" value="1"/>
</dbReference>
<dbReference type="OrthoDB" id="135877at2157"/>
<dbReference type="InterPro" id="IPR036271">
    <property type="entry name" value="Tet_transcr_reg_TetR-rel_C_sf"/>
</dbReference>
<keyword evidence="1" id="KW-0678">Repressor</keyword>
<accession>A0A7D6CTT9</accession>
<proteinExistence type="predicted"/>
<feature type="region of interest" description="Disordered" evidence="6">
    <location>
        <begin position="184"/>
        <end position="203"/>
    </location>
</feature>
<keyword evidence="9" id="KW-1185">Reference proteome</keyword>
<evidence type="ECO:0000256" key="4">
    <source>
        <dbReference type="ARBA" id="ARBA00023163"/>
    </source>
</evidence>